<dbReference type="EMBL" id="JABGBP010000360">
    <property type="protein sequence ID" value="NOL60959.1"/>
    <property type="molecule type" value="Genomic_DNA"/>
</dbReference>
<dbReference type="InterPro" id="IPR029044">
    <property type="entry name" value="Nucleotide-diphossugar_trans"/>
</dbReference>
<dbReference type="RefSeq" id="WP_171482028.1">
    <property type="nucleotide sequence ID" value="NZ_JABGBP010000360.1"/>
</dbReference>
<dbReference type="SUPFAM" id="SSF53448">
    <property type="entry name" value="Nucleotide-diphospho-sugar transferases"/>
    <property type="match status" value="1"/>
</dbReference>
<feature type="non-terminal residue" evidence="3">
    <location>
        <position position="251"/>
    </location>
</feature>
<accession>A0A7K4FRP5</accession>
<dbReference type="InterPro" id="IPR001173">
    <property type="entry name" value="Glyco_trans_2-like"/>
</dbReference>
<evidence type="ECO:0000313" key="3">
    <source>
        <dbReference type="EMBL" id="NOL60959.1"/>
    </source>
</evidence>
<keyword evidence="1" id="KW-0472">Membrane</keyword>
<dbReference type="AlphaFoldDB" id="A0A7K4FRP5"/>
<feature type="domain" description="Glycosyltransferase 2-like" evidence="2">
    <location>
        <begin position="5"/>
        <end position="89"/>
    </location>
</feature>
<evidence type="ECO:0000313" key="4">
    <source>
        <dbReference type="Proteomes" id="UP000546917"/>
    </source>
</evidence>
<dbReference type="PANTHER" id="PTHR43685:SF2">
    <property type="entry name" value="GLYCOSYLTRANSFERASE 2-LIKE DOMAIN-CONTAINING PROTEIN"/>
    <property type="match status" value="1"/>
</dbReference>
<dbReference type="InterPro" id="IPR050834">
    <property type="entry name" value="Glycosyltransf_2"/>
</dbReference>
<dbReference type="GO" id="GO:0016740">
    <property type="term" value="F:transferase activity"/>
    <property type="evidence" value="ECO:0007669"/>
    <property type="project" value="UniProtKB-KW"/>
</dbReference>
<evidence type="ECO:0000256" key="1">
    <source>
        <dbReference type="SAM" id="Phobius"/>
    </source>
</evidence>
<keyword evidence="1" id="KW-1133">Transmembrane helix</keyword>
<sequence length="251" mass="29447">TNIFEIIDSIQNSHLENYEIIVSYYNEYKYTNEDIILKLNDINNNKMRVVNSKIGSSGGNRNSGARAAVGKYLCFVDDDVTLDNSLFQYIKNSKLQETYIYFPEIKNEIYVPYPLGDHVGGKSYVSACFLISRKAFIEIGYMNEKLNAYRDDSEFFIRATKMGIKLLFMESVYVFHPIRFLKWKTFISIFNKQQYEPLFHKLTSGDYDRVIQKRFISTTANKYGLSIIFYYALVLSIFTFLLLFFSFVYIL</sequence>
<proteinExistence type="predicted"/>
<dbReference type="Pfam" id="PF00535">
    <property type="entry name" value="Glycos_transf_2"/>
    <property type="match status" value="1"/>
</dbReference>
<dbReference type="Proteomes" id="UP000546917">
    <property type="component" value="Unassembled WGS sequence"/>
</dbReference>
<protein>
    <submittedName>
        <fullName evidence="3">Glycosyltransferase</fullName>
    </submittedName>
</protein>
<feature type="transmembrane region" description="Helical" evidence="1">
    <location>
        <begin position="228"/>
        <end position="250"/>
    </location>
</feature>
<feature type="non-terminal residue" evidence="3">
    <location>
        <position position="1"/>
    </location>
</feature>
<keyword evidence="3" id="KW-0808">Transferase</keyword>
<evidence type="ECO:0000259" key="2">
    <source>
        <dbReference type="Pfam" id="PF00535"/>
    </source>
</evidence>
<reference evidence="3 4" key="1">
    <citation type="submission" date="2020-05" db="EMBL/GenBank/DDBJ databases">
        <authorList>
            <person name="Zhang R."/>
        </authorList>
    </citation>
    <scope>NUCLEOTIDE SEQUENCE [LARGE SCALE GENOMIC DNA]</scope>
    <source>
        <strain evidence="3 4">DSM 28986</strain>
    </source>
</reference>
<gene>
    <name evidence="3" type="ORF">HLB00_09015</name>
</gene>
<dbReference type="Gene3D" id="3.90.550.10">
    <property type="entry name" value="Spore Coat Polysaccharide Biosynthesis Protein SpsA, Chain A"/>
    <property type="match status" value="1"/>
</dbReference>
<keyword evidence="1" id="KW-0812">Transmembrane</keyword>
<dbReference type="PANTHER" id="PTHR43685">
    <property type="entry name" value="GLYCOSYLTRANSFERASE"/>
    <property type="match status" value="1"/>
</dbReference>
<comment type="caution">
    <text evidence="3">The sequence shown here is derived from an EMBL/GenBank/DDBJ whole genome shotgun (WGS) entry which is preliminary data.</text>
</comment>
<organism evidence="3 4">
    <name type="scientific">Ferroplasma acidiphilum</name>
    <dbReference type="NCBI Taxonomy" id="74969"/>
    <lineage>
        <taxon>Archaea</taxon>
        <taxon>Methanobacteriati</taxon>
        <taxon>Thermoplasmatota</taxon>
        <taxon>Thermoplasmata</taxon>
        <taxon>Thermoplasmatales</taxon>
        <taxon>Ferroplasmaceae</taxon>
        <taxon>Ferroplasma</taxon>
    </lineage>
</organism>
<name>A0A7K4FRP5_9ARCH</name>